<dbReference type="SUPFAM" id="SSF48008">
    <property type="entry name" value="GntR ligand-binding domain-like"/>
    <property type="match status" value="1"/>
</dbReference>
<accession>A0A1I1TIJ1</accession>
<dbReference type="PROSITE" id="PS50949">
    <property type="entry name" value="HTH_GNTR"/>
    <property type="match status" value="1"/>
</dbReference>
<dbReference type="PANTHER" id="PTHR43537">
    <property type="entry name" value="TRANSCRIPTIONAL REGULATOR, GNTR FAMILY"/>
    <property type="match status" value="1"/>
</dbReference>
<gene>
    <name evidence="5" type="ORF">SAMN04488523_101401</name>
</gene>
<dbReference type="CDD" id="cd07377">
    <property type="entry name" value="WHTH_GntR"/>
    <property type="match status" value="1"/>
</dbReference>
<evidence type="ECO:0000313" key="5">
    <source>
        <dbReference type="EMBL" id="SFD58389.1"/>
    </source>
</evidence>
<keyword evidence="3" id="KW-0804">Transcription</keyword>
<dbReference type="InterPro" id="IPR000524">
    <property type="entry name" value="Tscrpt_reg_HTH_GntR"/>
</dbReference>
<evidence type="ECO:0000256" key="1">
    <source>
        <dbReference type="ARBA" id="ARBA00023015"/>
    </source>
</evidence>
<dbReference type="InterPro" id="IPR036390">
    <property type="entry name" value="WH_DNA-bd_sf"/>
</dbReference>
<organism evidence="5 6">
    <name type="scientific">Sulfitobacter brevis</name>
    <dbReference type="NCBI Taxonomy" id="74348"/>
    <lineage>
        <taxon>Bacteria</taxon>
        <taxon>Pseudomonadati</taxon>
        <taxon>Pseudomonadota</taxon>
        <taxon>Alphaproteobacteria</taxon>
        <taxon>Rhodobacterales</taxon>
        <taxon>Roseobacteraceae</taxon>
        <taxon>Sulfitobacter</taxon>
    </lineage>
</organism>
<name>A0A1I1TIJ1_9RHOB</name>
<dbReference type="Gene3D" id="1.20.120.530">
    <property type="entry name" value="GntR ligand-binding domain-like"/>
    <property type="match status" value="1"/>
</dbReference>
<dbReference type="Pfam" id="PF00392">
    <property type="entry name" value="GntR"/>
    <property type="match status" value="1"/>
</dbReference>
<dbReference type="Proteomes" id="UP000198977">
    <property type="component" value="Unassembled WGS sequence"/>
</dbReference>
<sequence>MAQVSDNTLHPLDEGTIRQRVVAQLKAHIVKGNFVPGQRLTEQQLASALNVSRGPLREAVRDLCDMGLLVSLPYKGLYVRSVTPEDLEELYSLRTTLETFAFERCWDKRTPEAIADLHSRSEALKEAIDLNVDGLRAIELELALHSWSFELSGHKLLQKSWESMQSNVYFYFSLHQRAHARKGPLRQSHDLYVELACGDSLDAMKAHLDDHMRQGFERTRDALSTSLFS</sequence>
<dbReference type="SMART" id="SM00895">
    <property type="entry name" value="FCD"/>
    <property type="match status" value="1"/>
</dbReference>
<keyword evidence="6" id="KW-1185">Reference proteome</keyword>
<dbReference type="Pfam" id="PF07729">
    <property type="entry name" value="FCD"/>
    <property type="match status" value="1"/>
</dbReference>
<dbReference type="Gene3D" id="1.10.10.10">
    <property type="entry name" value="Winged helix-like DNA-binding domain superfamily/Winged helix DNA-binding domain"/>
    <property type="match status" value="1"/>
</dbReference>
<dbReference type="InterPro" id="IPR036388">
    <property type="entry name" value="WH-like_DNA-bd_sf"/>
</dbReference>
<dbReference type="InterPro" id="IPR011711">
    <property type="entry name" value="GntR_C"/>
</dbReference>
<dbReference type="AlphaFoldDB" id="A0A1I1TIJ1"/>
<dbReference type="GO" id="GO:0003700">
    <property type="term" value="F:DNA-binding transcription factor activity"/>
    <property type="evidence" value="ECO:0007669"/>
    <property type="project" value="InterPro"/>
</dbReference>
<dbReference type="GO" id="GO:0003677">
    <property type="term" value="F:DNA binding"/>
    <property type="evidence" value="ECO:0007669"/>
    <property type="project" value="UniProtKB-KW"/>
</dbReference>
<reference evidence="5 6" key="1">
    <citation type="submission" date="2016-10" db="EMBL/GenBank/DDBJ databases">
        <authorList>
            <person name="de Groot N.N."/>
        </authorList>
    </citation>
    <scope>NUCLEOTIDE SEQUENCE [LARGE SCALE GENOMIC DNA]</scope>
    <source>
        <strain evidence="5 6">DSM 11443</strain>
    </source>
</reference>
<dbReference type="PANTHER" id="PTHR43537:SF5">
    <property type="entry name" value="UXU OPERON TRANSCRIPTIONAL REGULATOR"/>
    <property type="match status" value="1"/>
</dbReference>
<dbReference type="STRING" id="74348.SAMN04488523_101401"/>
<evidence type="ECO:0000313" key="6">
    <source>
        <dbReference type="Proteomes" id="UP000198977"/>
    </source>
</evidence>
<proteinExistence type="predicted"/>
<dbReference type="SMART" id="SM00345">
    <property type="entry name" value="HTH_GNTR"/>
    <property type="match status" value="1"/>
</dbReference>
<protein>
    <submittedName>
        <fullName evidence="5">DNA-binding transcriptional regulator, GntR family</fullName>
    </submittedName>
</protein>
<dbReference type="OrthoDB" id="8155773at2"/>
<evidence type="ECO:0000259" key="4">
    <source>
        <dbReference type="PROSITE" id="PS50949"/>
    </source>
</evidence>
<evidence type="ECO:0000256" key="3">
    <source>
        <dbReference type="ARBA" id="ARBA00023163"/>
    </source>
</evidence>
<feature type="domain" description="HTH gntR-type" evidence="4">
    <location>
        <begin position="15"/>
        <end position="82"/>
    </location>
</feature>
<dbReference type="RefSeq" id="WP_093922130.1">
    <property type="nucleotide sequence ID" value="NZ_FOMW01000001.1"/>
</dbReference>
<keyword evidence="2 5" id="KW-0238">DNA-binding</keyword>
<dbReference type="InterPro" id="IPR008920">
    <property type="entry name" value="TF_FadR/GntR_C"/>
</dbReference>
<evidence type="ECO:0000256" key="2">
    <source>
        <dbReference type="ARBA" id="ARBA00023125"/>
    </source>
</evidence>
<dbReference type="EMBL" id="FOMW01000001">
    <property type="protein sequence ID" value="SFD58389.1"/>
    <property type="molecule type" value="Genomic_DNA"/>
</dbReference>
<dbReference type="SUPFAM" id="SSF46785">
    <property type="entry name" value="Winged helix' DNA-binding domain"/>
    <property type="match status" value="1"/>
</dbReference>
<keyword evidence="1" id="KW-0805">Transcription regulation</keyword>